<reference evidence="1" key="1">
    <citation type="submission" date="2022-05" db="EMBL/GenBank/DDBJ databases">
        <title>Novel bacterial taxa in a minimal lignocellulolytic consortium and its capacity to transform plastics disclosed by genome-resolved metagenomics.</title>
        <authorList>
            <person name="Rodriguez C.A.D."/>
            <person name="Diaz-Garcia L."/>
            <person name="Herrera K."/>
            <person name="Tarazona N.A."/>
            <person name="Sproer C."/>
            <person name="Overmann J."/>
            <person name="Jimenez D.J."/>
        </authorList>
    </citation>
    <scope>NUCLEOTIDE SEQUENCE</scope>
    <source>
        <strain evidence="1">MAG5</strain>
    </source>
</reference>
<evidence type="ECO:0000313" key="1">
    <source>
        <dbReference type="EMBL" id="URN93607.1"/>
    </source>
</evidence>
<name>A0A9J6ZC39_9BACL</name>
<organism evidence="1 2">
    <name type="scientific">Candidatus Pristimantibacillus lignocellulolyticus</name>
    <dbReference type="NCBI Taxonomy" id="2994561"/>
    <lineage>
        <taxon>Bacteria</taxon>
        <taxon>Bacillati</taxon>
        <taxon>Bacillota</taxon>
        <taxon>Bacilli</taxon>
        <taxon>Bacillales</taxon>
        <taxon>Paenibacillaceae</taxon>
        <taxon>Candidatus Pristimantibacillus</taxon>
    </lineage>
</organism>
<dbReference type="KEGG" id="plig:NAG76_17490"/>
<dbReference type="AlphaFoldDB" id="A0A9J6ZC39"/>
<gene>
    <name evidence="1" type="ORF">NAG76_17490</name>
</gene>
<dbReference type="EMBL" id="CP097899">
    <property type="protein sequence ID" value="URN93607.1"/>
    <property type="molecule type" value="Genomic_DNA"/>
</dbReference>
<accession>A0A9J6ZC39</accession>
<evidence type="ECO:0000313" key="2">
    <source>
        <dbReference type="Proteomes" id="UP001056756"/>
    </source>
</evidence>
<sequence>MWKEHIKKIKQQEPLIFDELSTLYNKEEIDPYDSDDAIAKWLSQRLLLVNIPFQYLIPSPNMLPENTIRFFHINPNWLMALIDGAYSLGRTSSMDLTHDKAMINDLFDRANKSSQSIRPLLQSKKIHSEDLSKQIEHYGGFLLRSPLVRGWRGLEFIAKSSDENQNDKVITALRIETIADDVLIGIYEEMPSKLEIAQPPEGMHFGINLGKDHNEKAMRNFEDGKIFMPQKMIVVPMKNNTYRTIDVVATATNIEKCFEFDKKSQKITSAEFALQMIKSPYKAEISIIAEKENEVLFNE</sequence>
<proteinExistence type="predicted"/>
<dbReference type="Proteomes" id="UP001056756">
    <property type="component" value="Chromosome"/>
</dbReference>
<protein>
    <submittedName>
        <fullName evidence="1">Uncharacterized protein</fullName>
    </submittedName>
</protein>